<dbReference type="GeneID" id="17290105"/>
<dbReference type="Proteomes" id="UP000011087">
    <property type="component" value="Unassembled WGS sequence"/>
</dbReference>
<dbReference type="InterPro" id="IPR003035">
    <property type="entry name" value="RWP-RK_dom"/>
</dbReference>
<dbReference type="KEGG" id="gtt:GUITHDRAFT_120444"/>
<proteinExistence type="predicted"/>
<accession>L1IC15</accession>
<dbReference type="EMBL" id="JH993144">
    <property type="protein sequence ID" value="EKX33380.1"/>
    <property type="molecule type" value="Genomic_DNA"/>
</dbReference>
<dbReference type="AlphaFoldDB" id="L1IC15"/>
<dbReference type="RefSeq" id="XP_005820360.1">
    <property type="nucleotide sequence ID" value="XM_005820303.1"/>
</dbReference>
<keyword evidence="2" id="KW-0238">DNA-binding</keyword>
<dbReference type="PaxDb" id="55529-EKX33380"/>
<protein>
    <recommendedName>
        <fullName evidence="5">RWP-RK domain-containing protein</fullName>
    </recommendedName>
</protein>
<evidence type="ECO:0000256" key="2">
    <source>
        <dbReference type="ARBA" id="ARBA00023125"/>
    </source>
</evidence>
<reference evidence="8" key="2">
    <citation type="submission" date="2012-11" db="EMBL/GenBank/DDBJ databases">
        <authorList>
            <person name="Kuo A."/>
            <person name="Curtis B.A."/>
            <person name="Tanifuji G."/>
            <person name="Burki F."/>
            <person name="Gruber A."/>
            <person name="Irimia M."/>
            <person name="Maruyama S."/>
            <person name="Arias M.C."/>
            <person name="Ball S.G."/>
            <person name="Gile G.H."/>
            <person name="Hirakawa Y."/>
            <person name="Hopkins J.F."/>
            <person name="Rensing S.A."/>
            <person name="Schmutz J."/>
            <person name="Symeonidi A."/>
            <person name="Elias M."/>
            <person name="Eveleigh R.J."/>
            <person name="Herman E.K."/>
            <person name="Klute M.J."/>
            <person name="Nakayama T."/>
            <person name="Obornik M."/>
            <person name="Reyes-Prieto A."/>
            <person name="Armbrust E.V."/>
            <person name="Aves S.J."/>
            <person name="Beiko R.G."/>
            <person name="Coutinho P."/>
            <person name="Dacks J.B."/>
            <person name="Durnford D.G."/>
            <person name="Fast N.M."/>
            <person name="Green B.R."/>
            <person name="Grisdale C."/>
            <person name="Hempe F."/>
            <person name="Henrissat B."/>
            <person name="Hoppner M.P."/>
            <person name="Ishida K.-I."/>
            <person name="Kim E."/>
            <person name="Koreny L."/>
            <person name="Kroth P.G."/>
            <person name="Liu Y."/>
            <person name="Malik S.-B."/>
            <person name="Maier U.G."/>
            <person name="McRose D."/>
            <person name="Mock T."/>
            <person name="Neilson J.A."/>
            <person name="Onodera N.T."/>
            <person name="Poole A.M."/>
            <person name="Pritham E.J."/>
            <person name="Richards T.A."/>
            <person name="Rocap G."/>
            <person name="Roy S.W."/>
            <person name="Sarai C."/>
            <person name="Schaack S."/>
            <person name="Shirato S."/>
            <person name="Slamovits C.H."/>
            <person name="Spencer D.F."/>
            <person name="Suzuki S."/>
            <person name="Worden A.Z."/>
            <person name="Zauner S."/>
            <person name="Barry K."/>
            <person name="Bell C."/>
            <person name="Bharti A.K."/>
            <person name="Crow J.A."/>
            <person name="Grimwood J."/>
            <person name="Kramer R."/>
            <person name="Lindquist E."/>
            <person name="Lucas S."/>
            <person name="Salamov A."/>
            <person name="McFadden G.I."/>
            <person name="Lane C.E."/>
            <person name="Keeling P.J."/>
            <person name="Gray M.W."/>
            <person name="Grigoriev I.V."/>
            <person name="Archibald J.M."/>
        </authorList>
    </citation>
    <scope>NUCLEOTIDE SEQUENCE</scope>
    <source>
        <strain evidence="8">CCMP2712</strain>
    </source>
</reference>
<feature type="domain" description="RWP-RK" evidence="5">
    <location>
        <begin position="17"/>
        <end position="101"/>
    </location>
</feature>
<reference evidence="6 8" key="1">
    <citation type="journal article" date="2012" name="Nature">
        <title>Algal genomes reveal evolutionary mosaicism and the fate of nucleomorphs.</title>
        <authorList>
            <consortium name="DOE Joint Genome Institute"/>
            <person name="Curtis B.A."/>
            <person name="Tanifuji G."/>
            <person name="Burki F."/>
            <person name="Gruber A."/>
            <person name="Irimia M."/>
            <person name="Maruyama S."/>
            <person name="Arias M.C."/>
            <person name="Ball S.G."/>
            <person name="Gile G.H."/>
            <person name="Hirakawa Y."/>
            <person name="Hopkins J.F."/>
            <person name="Kuo A."/>
            <person name="Rensing S.A."/>
            <person name="Schmutz J."/>
            <person name="Symeonidi A."/>
            <person name="Elias M."/>
            <person name="Eveleigh R.J."/>
            <person name="Herman E.K."/>
            <person name="Klute M.J."/>
            <person name="Nakayama T."/>
            <person name="Obornik M."/>
            <person name="Reyes-Prieto A."/>
            <person name="Armbrust E.V."/>
            <person name="Aves S.J."/>
            <person name="Beiko R.G."/>
            <person name="Coutinho P."/>
            <person name="Dacks J.B."/>
            <person name="Durnford D.G."/>
            <person name="Fast N.M."/>
            <person name="Green B.R."/>
            <person name="Grisdale C.J."/>
            <person name="Hempel F."/>
            <person name="Henrissat B."/>
            <person name="Hoppner M.P."/>
            <person name="Ishida K."/>
            <person name="Kim E."/>
            <person name="Koreny L."/>
            <person name="Kroth P.G."/>
            <person name="Liu Y."/>
            <person name="Malik S.B."/>
            <person name="Maier U.G."/>
            <person name="McRose D."/>
            <person name="Mock T."/>
            <person name="Neilson J.A."/>
            <person name="Onodera N.T."/>
            <person name="Poole A.M."/>
            <person name="Pritham E.J."/>
            <person name="Richards T.A."/>
            <person name="Rocap G."/>
            <person name="Roy S.W."/>
            <person name="Sarai C."/>
            <person name="Schaack S."/>
            <person name="Shirato S."/>
            <person name="Slamovits C.H."/>
            <person name="Spencer D.F."/>
            <person name="Suzuki S."/>
            <person name="Worden A.Z."/>
            <person name="Zauner S."/>
            <person name="Barry K."/>
            <person name="Bell C."/>
            <person name="Bharti A.K."/>
            <person name="Crow J.A."/>
            <person name="Grimwood J."/>
            <person name="Kramer R."/>
            <person name="Lindquist E."/>
            <person name="Lucas S."/>
            <person name="Salamov A."/>
            <person name="McFadden G.I."/>
            <person name="Lane C.E."/>
            <person name="Keeling P.J."/>
            <person name="Gray M.W."/>
            <person name="Grigoriev I.V."/>
            <person name="Archibald J.M."/>
        </authorList>
    </citation>
    <scope>NUCLEOTIDE SEQUENCE</scope>
    <source>
        <strain evidence="6 8">CCMP2712</strain>
    </source>
</reference>
<gene>
    <name evidence="6" type="ORF">GUITHDRAFT_120444</name>
</gene>
<name>L1IC15_GUITC</name>
<evidence type="ECO:0000313" key="8">
    <source>
        <dbReference type="Proteomes" id="UP000011087"/>
    </source>
</evidence>
<evidence type="ECO:0000313" key="6">
    <source>
        <dbReference type="EMBL" id="EKX33380.1"/>
    </source>
</evidence>
<evidence type="ECO:0000313" key="7">
    <source>
        <dbReference type="EnsemblProtists" id="EKX33380"/>
    </source>
</evidence>
<evidence type="ECO:0000256" key="4">
    <source>
        <dbReference type="ARBA" id="ARBA00023242"/>
    </source>
</evidence>
<sequence>MLGPKTARVFIRRRKHDENPADKKEQKEITFTLDMLESLLSLRQVDAARHLGISLTALKNACKYLGIDNWPKARQKLAALPSGEITKNSPPVQSTSNCGSAERAAAEQVYPFLDCPAWDFWQRSSDRGGTENNTNDYIRRPWGVQSLELEELMDEGISHTTKS</sequence>
<dbReference type="EnsemblProtists" id="EKX33380">
    <property type="protein sequence ID" value="EKX33380"/>
    <property type="gene ID" value="GUITHDRAFT_120444"/>
</dbReference>
<dbReference type="GO" id="GO:0003677">
    <property type="term" value="F:DNA binding"/>
    <property type="evidence" value="ECO:0007669"/>
    <property type="project" value="UniProtKB-KW"/>
</dbReference>
<keyword evidence="4" id="KW-0539">Nucleus</keyword>
<evidence type="ECO:0000259" key="5">
    <source>
        <dbReference type="PROSITE" id="PS51519"/>
    </source>
</evidence>
<keyword evidence="1" id="KW-0805">Transcription regulation</keyword>
<dbReference type="PROSITE" id="PS51519">
    <property type="entry name" value="RWP_RK"/>
    <property type="match status" value="1"/>
</dbReference>
<evidence type="ECO:0000256" key="1">
    <source>
        <dbReference type="ARBA" id="ARBA00023015"/>
    </source>
</evidence>
<evidence type="ECO:0000256" key="3">
    <source>
        <dbReference type="ARBA" id="ARBA00023163"/>
    </source>
</evidence>
<dbReference type="HOGENOM" id="CLU_092984_3_1_1"/>
<organism evidence="6">
    <name type="scientific">Guillardia theta (strain CCMP2712)</name>
    <name type="common">Cryptophyte</name>
    <dbReference type="NCBI Taxonomy" id="905079"/>
    <lineage>
        <taxon>Eukaryota</taxon>
        <taxon>Cryptophyceae</taxon>
        <taxon>Pyrenomonadales</taxon>
        <taxon>Geminigeraceae</taxon>
        <taxon>Guillardia</taxon>
    </lineage>
</organism>
<dbReference type="Pfam" id="PF02042">
    <property type="entry name" value="RWP-RK"/>
    <property type="match status" value="1"/>
</dbReference>
<keyword evidence="3" id="KW-0804">Transcription</keyword>
<dbReference type="OrthoDB" id="1747617at2759"/>
<keyword evidence="8" id="KW-1185">Reference proteome</keyword>
<reference evidence="7" key="3">
    <citation type="submission" date="2015-06" db="UniProtKB">
        <authorList>
            <consortium name="EnsemblProtists"/>
        </authorList>
    </citation>
    <scope>IDENTIFICATION</scope>
</reference>